<evidence type="ECO:0000256" key="9">
    <source>
        <dbReference type="ARBA" id="ARBA00023146"/>
    </source>
</evidence>
<dbReference type="Gene3D" id="3.40.50.620">
    <property type="entry name" value="HUPs"/>
    <property type="match status" value="1"/>
</dbReference>
<dbReference type="GO" id="GO:0005524">
    <property type="term" value="F:ATP binding"/>
    <property type="evidence" value="ECO:0007669"/>
    <property type="project" value="UniProtKB-UniRule"/>
</dbReference>
<dbReference type="InterPro" id="IPR000924">
    <property type="entry name" value="Glu/Gln-tRNA-synth"/>
</dbReference>
<dbReference type="Proteomes" id="UP000267798">
    <property type="component" value="Unassembled WGS sequence"/>
</dbReference>
<dbReference type="PANTHER" id="PTHR43311">
    <property type="entry name" value="GLUTAMATE--TRNA LIGASE"/>
    <property type="match status" value="1"/>
</dbReference>
<evidence type="ECO:0000256" key="10">
    <source>
        <dbReference type="ARBA" id="ARBA00048351"/>
    </source>
</evidence>
<dbReference type="Pfam" id="PF00749">
    <property type="entry name" value="tRNA-synt_1c"/>
    <property type="match status" value="1"/>
</dbReference>
<dbReference type="EC" id="6.1.1.17" evidence="11"/>
<comment type="catalytic activity">
    <reaction evidence="10 11">
        <text>tRNA(Glu) + L-glutamate + ATP = L-glutamyl-tRNA(Glu) + AMP + diphosphate</text>
        <dbReference type="Rhea" id="RHEA:23540"/>
        <dbReference type="Rhea" id="RHEA-COMP:9663"/>
        <dbReference type="Rhea" id="RHEA-COMP:9680"/>
        <dbReference type="ChEBI" id="CHEBI:29985"/>
        <dbReference type="ChEBI" id="CHEBI:30616"/>
        <dbReference type="ChEBI" id="CHEBI:33019"/>
        <dbReference type="ChEBI" id="CHEBI:78442"/>
        <dbReference type="ChEBI" id="CHEBI:78520"/>
        <dbReference type="ChEBI" id="CHEBI:456215"/>
        <dbReference type="EC" id="6.1.1.17"/>
    </reaction>
</comment>
<reference evidence="14 15" key="1">
    <citation type="submission" date="2018-09" db="EMBL/GenBank/DDBJ databases">
        <title>Paenibacillus aracenensis nov. sp. isolated from a cave in southern Spain.</title>
        <authorList>
            <person name="Jurado V."/>
            <person name="Gutierrez-Patricio S."/>
            <person name="Gonzalez-Pimentel J.L."/>
            <person name="Miller A.Z."/>
            <person name="Laiz L."/>
            <person name="Saiz-Jimenez C."/>
        </authorList>
    </citation>
    <scope>NUCLEOTIDE SEQUENCE [LARGE SCALE GENOMIC DNA]</scope>
    <source>
        <strain evidence="14 15">JCM 19203</strain>
    </source>
</reference>
<keyword evidence="9 11" id="KW-0030">Aminoacyl-tRNA synthetase</keyword>
<sequence length="516" mass="58610">MIEKTELEVCEKANLSSFIQERYTLKEEKTMTAEVRVRYAPSPTGHLHIGNARTALFNYLFARNLGGKFIIRIEDTDVKRNVAGGEENQLTYLKWLGIDWDESIDVGGGYGPYRQTERLDIYREYWQELIDRGLAYRCYCTEEELEKEREEQQERGETPRYSGKHRNLTPEQQQAFEAEGRVASIRFRVPEGKTYAFDDMVKGSISFDTAEMGDFVIVKKDGIPTYNFAVVLDDHLMKISHVLRGEDHISNTPRQLMIYEAFGWEPPVFAHMTLIVNENKKKLSKRDESIIQFIEQYDALGYLPEALFNFITLLGWSPEGEQEMFTRDELVAVFNSNRLSKSPAVFDTQKLSWMNGEYMKKADLARVVDLCLPHLQKGGCIPDTLDAEGREWVTALVALHQDKLRFAADIVPVTELFFRETVADEEEAAAVLAEEQVPTVLGQFLALLEAKAAPFTADGIKEMIKTVQKETGCKGKALFMPIRAALTGQTHGPDLNQSIALLGEPKVIARLKARLG</sequence>
<dbReference type="InterPro" id="IPR020751">
    <property type="entry name" value="aa-tRNA-synth_I_codon-bd_sub2"/>
</dbReference>
<dbReference type="GO" id="GO:0008270">
    <property type="term" value="F:zinc ion binding"/>
    <property type="evidence" value="ECO:0007669"/>
    <property type="project" value="InterPro"/>
</dbReference>
<dbReference type="InterPro" id="IPR049940">
    <property type="entry name" value="GluQ/Sye"/>
</dbReference>
<feature type="short sequence motif" description="'KMSKS' region" evidence="11">
    <location>
        <begin position="282"/>
        <end position="286"/>
    </location>
</feature>
<keyword evidence="4 11" id="KW-0963">Cytoplasm</keyword>
<dbReference type="PANTHER" id="PTHR43311:SF2">
    <property type="entry name" value="GLUTAMATE--TRNA LIGASE, MITOCHONDRIAL-RELATED"/>
    <property type="match status" value="1"/>
</dbReference>
<keyword evidence="15" id="KW-1185">Reference proteome</keyword>
<comment type="caution">
    <text evidence="14">The sequence shown here is derived from an EMBL/GenBank/DDBJ whole genome shotgun (WGS) entry which is preliminary data.</text>
</comment>
<accession>A0A3A6PDH2</accession>
<dbReference type="InterPro" id="IPR045462">
    <property type="entry name" value="aa-tRNA-synth_I_cd-bd"/>
</dbReference>
<dbReference type="Gene3D" id="1.10.10.350">
    <property type="match status" value="1"/>
</dbReference>
<dbReference type="CDD" id="cd00808">
    <property type="entry name" value="GluRS_core"/>
    <property type="match status" value="1"/>
</dbReference>
<dbReference type="GO" id="GO:0005829">
    <property type="term" value="C:cytosol"/>
    <property type="evidence" value="ECO:0007669"/>
    <property type="project" value="TreeGrafter"/>
</dbReference>
<feature type="domain" description="Glutamyl/glutaminyl-tRNA synthetase class Ib catalytic" evidence="12">
    <location>
        <begin position="34"/>
        <end position="353"/>
    </location>
</feature>
<evidence type="ECO:0000256" key="8">
    <source>
        <dbReference type="ARBA" id="ARBA00022917"/>
    </source>
</evidence>
<dbReference type="HAMAP" id="MF_00022">
    <property type="entry name" value="Glu_tRNA_synth_type1"/>
    <property type="match status" value="1"/>
</dbReference>
<keyword evidence="7 11" id="KW-0067">ATP-binding</keyword>
<dbReference type="GO" id="GO:0006424">
    <property type="term" value="P:glutamyl-tRNA aminoacylation"/>
    <property type="evidence" value="ECO:0007669"/>
    <property type="project" value="UniProtKB-UniRule"/>
</dbReference>
<proteinExistence type="inferred from homology"/>
<feature type="short sequence motif" description="'HIGH' region" evidence="11">
    <location>
        <begin position="41"/>
        <end position="51"/>
    </location>
</feature>
<dbReference type="InterPro" id="IPR008925">
    <property type="entry name" value="aa_tRNA-synth_I_cd-bd_sf"/>
</dbReference>
<evidence type="ECO:0000256" key="3">
    <source>
        <dbReference type="ARBA" id="ARBA00011245"/>
    </source>
</evidence>
<dbReference type="PRINTS" id="PR00987">
    <property type="entry name" value="TRNASYNTHGLU"/>
</dbReference>
<feature type="domain" description="Aminoacyl-tRNA synthetase class I anticodon-binding" evidence="13">
    <location>
        <begin position="367"/>
        <end position="513"/>
    </location>
</feature>
<dbReference type="OrthoDB" id="9807503at2"/>
<comment type="subunit">
    <text evidence="3 11">Monomer.</text>
</comment>
<evidence type="ECO:0000256" key="11">
    <source>
        <dbReference type="HAMAP-Rule" id="MF_00022"/>
    </source>
</evidence>
<evidence type="ECO:0000256" key="1">
    <source>
        <dbReference type="ARBA" id="ARBA00004496"/>
    </source>
</evidence>
<name>A0A3A6PDH2_9BACL</name>
<evidence type="ECO:0000256" key="6">
    <source>
        <dbReference type="ARBA" id="ARBA00022741"/>
    </source>
</evidence>
<keyword evidence="6 11" id="KW-0547">Nucleotide-binding</keyword>
<evidence type="ECO:0000313" key="14">
    <source>
        <dbReference type="EMBL" id="RJX36698.1"/>
    </source>
</evidence>
<dbReference type="GO" id="GO:0004818">
    <property type="term" value="F:glutamate-tRNA ligase activity"/>
    <property type="evidence" value="ECO:0007669"/>
    <property type="project" value="UniProtKB-UniRule"/>
</dbReference>
<dbReference type="SUPFAM" id="SSF52374">
    <property type="entry name" value="Nucleotidylyl transferase"/>
    <property type="match status" value="1"/>
</dbReference>
<evidence type="ECO:0000256" key="5">
    <source>
        <dbReference type="ARBA" id="ARBA00022598"/>
    </source>
</evidence>
<evidence type="ECO:0000313" key="15">
    <source>
        <dbReference type="Proteomes" id="UP000267798"/>
    </source>
</evidence>
<dbReference type="NCBIfam" id="TIGR00464">
    <property type="entry name" value="gltX_bact"/>
    <property type="match status" value="1"/>
</dbReference>
<dbReference type="Pfam" id="PF19269">
    <property type="entry name" value="Anticodon_2"/>
    <property type="match status" value="1"/>
</dbReference>
<keyword evidence="5 11" id="KW-0436">Ligase</keyword>
<evidence type="ECO:0000256" key="2">
    <source>
        <dbReference type="ARBA" id="ARBA00007894"/>
    </source>
</evidence>
<dbReference type="InterPro" id="IPR033910">
    <property type="entry name" value="GluRS_core"/>
</dbReference>
<dbReference type="SUPFAM" id="SSF48163">
    <property type="entry name" value="An anticodon-binding domain of class I aminoacyl-tRNA synthetases"/>
    <property type="match status" value="1"/>
</dbReference>
<organism evidence="14 15">
    <name type="scientific">Paenibacillus pinisoli</name>
    <dbReference type="NCBI Taxonomy" id="1276110"/>
    <lineage>
        <taxon>Bacteria</taxon>
        <taxon>Bacillati</taxon>
        <taxon>Bacillota</taxon>
        <taxon>Bacilli</taxon>
        <taxon>Bacillales</taxon>
        <taxon>Paenibacillaceae</taxon>
        <taxon>Paenibacillus</taxon>
    </lineage>
</organism>
<comment type="similarity">
    <text evidence="2 11">Belongs to the class-I aminoacyl-tRNA synthetase family. Glutamate--tRNA ligase type 1 subfamily.</text>
</comment>
<keyword evidence="8 11" id="KW-0648">Protein biosynthesis</keyword>
<comment type="caution">
    <text evidence="11">Lacks conserved residue(s) required for the propagation of feature annotation.</text>
</comment>
<dbReference type="GO" id="GO:0000049">
    <property type="term" value="F:tRNA binding"/>
    <property type="evidence" value="ECO:0007669"/>
    <property type="project" value="InterPro"/>
</dbReference>
<dbReference type="AlphaFoldDB" id="A0A3A6PDH2"/>
<dbReference type="InterPro" id="IPR014729">
    <property type="entry name" value="Rossmann-like_a/b/a_fold"/>
</dbReference>
<evidence type="ECO:0000259" key="12">
    <source>
        <dbReference type="Pfam" id="PF00749"/>
    </source>
</evidence>
<gene>
    <name evidence="11" type="primary">gltX</name>
    <name evidence="14" type="ORF">D3P09_26935</name>
</gene>
<feature type="binding site" evidence="11">
    <location>
        <position position="285"/>
    </location>
    <ligand>
        <name>ATP</name>
        <dbReference type="ChEBI" id="CHEBI:30616"/>
    </ligand>
</feature>
<evidence type="ECO:0000259" key="13">
    <source>
        <dbReference type="Pfam" id="PF19269"/>
    </source>
</evidence>
<dbReference type="PROSITE" id="PS00178">
    <property type="entry name" value="AA_TRNA_LIGASE_I"/>
    <property type="match status" value="1"/>
</dbReference>
<dbReference type="InterPro" id="IPR004527">
    <property type="entry name" value="Glu-tRNA-ligase_bac/mito"/>
</dbReference>
<evidence type="ECO:0000256" key="4">
    <source>
        <dbReference type="ARBA" id="ARBA00022490"/>
    </source>
</evidence>
<evidence type="ECO:0000256" key="7">
    <source>
        <dbReference type="ARBA" id="ARBA00022840"/>
    </source>
</evidence>
<dbReference type="FunFam" id="1.10.10.350:FF:000002">
    <property type="entry name" value="Glutamate--tRNA ligase"/>
    <property type="match status" value="1"/>
</dbReference>
<dbReference type="EMBL" id="QXQB01000010">
    <property type="protein sequence ID" value="RJX36698.1"/>
    <property type="molecule type" value="Genomic_DNA"/>
</dbReference>
<comment type="function">
    <text evidence="11">Catalyzes the attachment of glutamate to tRNA(Glu) in a two-step reaction: glutamate is first activated by ATP to form Glu-AMP and then transferred to the acceptor end of tRNA(Glu).</text>
</comment>
<protein>
    <recommendedName>
        <fullName evidence="11">Glutamate--tRNA ligase</fullName>
        <ecNumber evidence="11">6.1.1.17</ecNumber>
    </recommendedName>
    <alternativeName>
        <fullName evidence="11">Glutamyl-tRNA synthetase</fullName>
        <shortName evidence="11">GluRS</shortName>
    </alternativeName>
</protein>
<dbReference type="InterPro" id="IPR001412">
    <property type="entry name" value="aa-tRNA-synth_I_CS"/>
</dbReference>
<dbReference type="FunFam" id="3.40.50.620:FF:000007">
    <property type="entry name" value="Glutamate--tRNA ligase"/>
    <property type="match status" value="1"/>
</dbReference>
<dbReference type="InterPro" id="IPR020058">
    <property type="entry name" value="Glu/Gln-tRNA-synth_Ib_cat-dom"/>
</dbReference>
<comment type="subcellular location">
    <subcellularLocation>
        <location evidence="1 11">Cytoplasm</location>
    </subcellularLocation>
</comment>